<keyword evidence="5" id="KW-1185">Reference proteome</keyword>
<dbReference type="Proteomes" id="UP001149411">
    <property type="component" value="Unassembled WGS sequence"/>
</dbReference>
<proteinExistence type="inferred from homology"/>
<dbReference type="Pfam" id="PF00011">
    <property type="entry name" value="HSP20"/>
    <property type="match status" value="1"/>
</dbReference>
<accession>A0A9Q4C2S9</accession>
<dbReference type="Gene3D" id="2.60.40.790">
    <property type="match status" value="1"/>
</dbReference>
<feature type="domain" description="SHSP" evidence="3">
    <location>
        <begin position="19"/>
        <end position="134"/>
    </location>
</feature>
<reference evidence="4" key="1">
    <citation type="submission" date="2022-09" db="EMBL/GenBank/DDBJ databases">
        <title>Haloadaptaus new haloarchaeum isolated from saline soil.</title>
        <authorList>
            <person name="Duran-Viseras A."/>
            <person name="Sanchez-Porro C."/>
            <person name="Ventosa A."/>
        </authorList>
    </citation>
    <scope>NUCLEOTIDE SEQUENCE</scope>
    <source>
        <strain evidence="4">F3-133</strain>
    </source>
</reference>
<evidence type="ECO:0000313" key="4">
    <source>
        <dbReference type="EMBL" id="MCX2818006.1"/>
    </source>
</evidence>
<organism evidence="4 5">
    <name type="scientific">Halorutilus salinus</name>
    <dbReference type="NCBI Taxonomy" id="2487751"/>
    <lineage>
        <taxon>Archaea</taxon>
        <taxon>Methanobacteriati</taxon>
        <taxon>Methanobacteriota</taxon>
        <taxon>Stenosarchaea group</taxon>
        <taxon>Halobacteria</taxon>
        <taxon>Halorutilales</taxon>
        <taxon>Halorutilaceae</taxon>
        <taxon>Halorutilus</taxon>
    </lineage>
</organism>
<dbReference type="SUPFAM" id="SSF49764">
    <property type="entry name" value="HSP20-like chaperones"/>
    <property type="match status" value="1"/>
</dbReference>
<gene>
    <name evidence="4" type="ORF">EGH25_01355</name>
</gene>
<sequence>MIDTDGLLRRLEEEGAELMRVVGERIPVFADVLESDDEVLVLVDLPGCEKHSLDLTYDEKGAVGEEGGVLGIEARREKPLKEGFEYVAEARSDFVSGRVPIPVEVDYTGSEATYENGLLRVTLPKKETSEIDLE</sequence>
<comment type="caution">
    <text evidence="4">The sequence shown here is derived from an EMBL/GenBank/DDBJ whole genome shotgun (WGS) entry which is preliminary data.</text>
</comment>
<protein>
    <submittedName>
        <fullName evidence="4">Hsp20/alpha crystallin family protein</fullName>
    </submittedName>
</protein>
<dbReference type="PROSITE" id="PS01031">
    <property type="entry name" value="SHSP"/>
    <property type="match status" value="1"/>
</dbReference>
<dbReference type="RefSeq" id="WP_266085595.1">
    <property type="nucleotide sequence ID" value="NZ_RKLV01000001.1"/>
</dbReference>
<evidence type="ECO:0000313" key="5">
    <source>
        <dbReference type="Proteomes" id="UP001149411"/>
    </source>
</evidence>
<dbReference type="EMBL" id="RKLV01000001">
    <property type="protein sequence ID" value="MCX2818006.1"/>
    <property type="molecule type" value="Genomic_DNA"/>
</dbReference>
<evidence type="ECO:0000259" key="3">
    <source>
        <dbReference type="PROSITE" id="PS01031"/>
    </source>
</evidence>
<evidence type="ECO:0000256" key="2">
    <source>
        <dbReference type="RuleBase" id="RU003616"/>
    </source>
</evidence>
<dbReference type="CDD" id="cd06464">
    <property type="entry name" value="ACD_sHsps-like"/>
    <property type="match status" value="1"/>
</dbReference>
<evidence type="ECO:0000256" key="1">
    <source>
        <dbReference type="PROSITE-ProRule" id="PRU00285"/>
    </source>
</evidence>
<comment type="similarity">
    <text evidence="1 2">Belongs to the small heat shock protein (HSP20) family.</text>
</comment>
<dbReference type="InterPro" id="IPR008978">
    <property type="entry name" value="HSP20-like_chaperone"/>
</dbReference>
<dbReference type="AlphaFoldDB" id="A0A9Q4C2S9"/>
<dbReference type="InterPro" id="IPR002068">
    <property type="entry name" value="A-crystallin/Hsp20_dom"/>
</dbReference>
<name>A0A9Q4C2S9_9EURY</name>